<keyword evidence="3 7" id="KW-0808">Transferase</keyword>
<dbReference type="Proteomes" id="UP000191901">
    <property type="component" value="Chromosome"/>
</dbReference>
<protein>
    <recommendedName>
        <fullName evidence="7">tRNA (guanosine(18)-2'-O)-methyltransferase</fullName>
        <ecNumber evidence="7">2.1.1.34</ecNumber>
    </recommendedName>
    <alternativeName>
        <fullName evidence="7">tRNA [Gm18] methyltransferase</fullName>
    </alternativeName>
</protein>
<evidence type="ECO:0000256" key="5">
    <source>
        <dbReference type="ARBA" id="ARBA00022694"/>
    </source>
</evidence>
<comment type="similarity">
    <text evidence="7">Belongs to the class IV-like SAM-binding methyltransferase superfamily. RNA methyltransferase TrmH family.</text>
</comment>
<comment type="catalytic activity">
    <reaction evidence="7">
        <text>guanosine(18) in tRNA + S-adenosyl-L-methionine = 2'-O-methylguanosine(18) in tRNA + S-adenosyl-L-homocysteine + H(+)</text>
        <dbReference type="Rhea" id="RHEA:20077"/>
        <dbReference type="Rhea" id="RHEA-COMP:10190"/>
        <dbReference type="Rhea" id="RHEA-COMP:10192"/>
        <dbReference type="ChEBI" id="CHEBI:15378"/>
        <dbReference type="ChEBI" id="CHEBI:57856"/>
        <dbReference type="ChEBI" id="CHEBI:59789"/>
        <dbReference type="ChEBI" id="CHEBI:74269"/>
        <dbReference type="ChEBI" id="CHEBI:74445"/>
        <dbReference type="EC" id="2.1.1.34"/>
    </reaction>
</comment>
<proteinExistence type="inferred from homology"/>
<sequence>MSPRRATRISGWHNQATVIYSLILMEASDQTALLDYLEQFLTPARRAKIDAVLAQRTRHVAVVLEDINSPHNASAVLRTCDAMGVQDIHIIETHNRFKVNQGVTMGSNKWLTLHRYNRDAANNTQICFQHLRQQGYRIAATTPHHQAYVPEDIPLDQKLAVVLGSEVKGLSDDALTEADLTLQIPMVGFSESFNISVSAALCLYPITRRLRATSLAWQLTPAQQEAIRLEWYRASRRSIDELEKRFWQQRRQAAGPS</sequence>
<evidence type="ECO:0000256" key="2">
    <source>
        <dbReference type="ARBA" id="ARBA00022603"/>
    </source>
</evidence>
<accession>A0A1Z3HI10</accession>
<feature type="domain" description="tRNA/rRNA methyltransferase SpoU type" evidence="8">
    <location>
        <begin position="60"/>
        <end position="204"/>
    </location>
</feature>
<dbReference type="InterPro" id="IPR033671">
    <property type="entry name" value="TrmH"/>
</dbReference>
<dbReference type="EMBL" id="CP021983">
    <property type="protein sequence ID" value="ASC69935.1"/>
    <property type="molecule type" value="Genomic_DNA"/>
</dbReference>
<evidence type="ECO:0000256" key="6">
    <source>
        <dbReference type="ARBA" id="ARBA00022884"/>
    </source>
</evidence>
<comment type="function">
    <text evidence="7">Catalyzes the 2'-O methylation of guanosine at position 18 in tRNA.</text>
</comment>
<dbReference type="InterPro" id="IPR001537">
    <property type="entry name" value="SpoU_MeTrfase"/>
</dbReference>
<evidence type="ECO:0000256" key="1">
    <source>
        <dbReference type="ARBA" id="ARBA00022555"/>
    </source>
</evidence>
<keyword evidence="2 7" id="KW-0489">Methyltransferase</keyword>
<dbReference type="InterPro" id="IPR029028">
    <property type="entry name" value="Alpha/beta_knot_MTases"/>
</dbReference>
<dbReference type="EC" id="2.1.1.34" evidence="7"/>
<dbReference type="PANTHER" id="PTHR43453">
    <property type="entry name" value="RRNA METHYLASE-LIKE"/>
    <property type="match status" value="1"/>
</dbReference>
<comment type="caution">
    <text evidence="7">Lacks conserved residue(s) required for the propagation of feature annotation.</text>
</comment>
<dbReference type="HAMAP" id="MF_02060">
    <property type="entry name" value="tRNA_methyltr_TrmH"/>
    <property type="match status" value="1"/>
</dbReference>
<dbReference type="PANTHER" id="PTHR43453:SF1">
    <property type="entry name" value="TRNA_RRNA METHYLTRANSFERASE SPOU TYPE DOMAIN-CONTAINING PROTEIN"/>
    <property type="match status" value="1"/>
</dbReference>
<dbReference type="Gene3D" id="3.40.1280.10">
    <property type="match status" value="1"/>
</dbReference>
<dbReference type="STRING" id="1641165.XM38_12060"/>
<dbReference type="InterPro" id="IPR029026">
    <property type="entry name" value="tRNA_m1G_MTases_N"/>
</dbReference>
<dbReference type="CDD" id="cd18092">
    <property type="entry name" value="SpoU-like_TrmH"/>
    <property type="match status" value="1"/>
</dbReference>
<dbReference type="Pfam" id="PF00588">
    <property type="entry name" value="SpoU_methylase"/>
    <property type="match status" value="1"/>
</dbReference>
<keyword evidence="4 7" id="KW-0949">S-adenosyl-L-methionine</keyword>
<gene>
    <name evidence="7 9" type="primary">trmH</name>
    <name evidence="9" type="ORF">XM38_008650</name>
</gene>
<keyword evidence="1 7" id="KW-0820">tRNA-binding</keyword>
<evidence type="ECO:0000256" key="3">
    <source>
        <dbReference type="ARBA" id="ARBA00022679"/>
    </source>
</evidence>
<keyword evidence="6 7" id="KW-0694">RNA-binding</keyword>
<dbReference type="GO" id="GO:0000049">
    <property type="term" value="F:tRNA binding"/>
    <property type="evidence" value="ECO:0007669"/>
    <property type="project" value="UniProtKB-UniRule"/>
</dbReference>
<evidence type="ECO:0000256" key="7">
    <source>
        <dbReference type="HAMAP-Rule" id="MF_02060"/>
    </source>
</evidence>
<reference evidence="9 10" key="1">
    <citation type="journal article" date="2016" name="Biochim. Biophys. Acta">
        <title>Characterization of red-shifted phycobilisomes isolated from the chlorophyll f-containing cyanobacterium Halomicronema hongdechloris.</title>
        <authorList>
            <person name="Li Y."/>
            <person name="Lin Y."/>
            <person name="Garvey C.J."/>
            <person name="Birch D."/>
            <person name="Corkery R.W."/>
            <person name="Loughlin P.C."/>
            <person name="Scheer H."/>
            <person name="Willows R.D."/>
            <person name="Chen M."/>
        </authorList>
    </citation>
    <scope>NUCLEOTIDE SEQUENCE [LARGE SCALE GENOMIC DNA]</scope>
    <source>
        <strain evidence="9 10">C2206</strain>
    </source>
</reference>
<dbReference type="AlphaFoldDB" id="A0A1Z3HI10"/>
<keyword evidence="5 7" id="KW-0819">tRNA processing</keyword>
<dbReference type="GO" id="GO:0141100">
    <property type="term" value="F:tRNA (guanine(18)-2'-O)-methyltransferase activity"/>
    <property type="evidence" value="ECO:0007669"/>
    <property type="project" value="UniProtKB-UniRule"/>
</dbReference>
<dbReference type="SUPFAM" id="SSF75217">
    <property type="entry name" value="alpha/beta knot"/>
    <property type="match status" value="1"/>
</dbReference>
<name>A0A1Z3HI10_9CYAN</name>
<evidence type="ECO:0000313" key="10">
    <source>
        <dbReference type="Proteomes" id="UP000191901"/>
    </source>
</evidence>
<feature type="binding site" evidence="7">
    <location>
        <position position="141"/>
    </location>
    <ligand>
        <name>S-adenosyl-L-methionine</name>
        <dbReference type="ChEBI" id="CHEBI:59789"/>
    </ligand>
</feature>
<evidence type="ECO:0000259" key="8">
    <source>
        <dbReference type="Pfam" id="PF00588"/>
    </source>
</evidence>
<dbReference type="GO" id="GO:0002938">
    <property type="term" value="P:tRNA guanine ribose methylation"/>
    <property type="evidence" value="ECO:0007669"/>
    <property type="project" value="UniProtKB-UniRule"/>
</dbReference>
<dbReference type="KEGG" id="hhg:XM38_008650"/>
<evidence type="ECO:0000313" key="9">
    <source>
        <dbReference type="EMBL" id="ASC69935.1"/>
    </source>
</evidence>
<keyword evidence="10" id="KW-1185">Reference proteome</keyword>
<organism evidence="9 10">
    <name type="scientific">Halomicronema hongdechloris C2206</name>
    <dbReference type="NCBI Taxonomy" id="1641165"/>
    <lineage>
        <taxon>Bacteria</taxon>
        <taxon>Bacillati</taxon>
        <taxon>Cyanobacteriota</taxon>
        <taxon>Cyanophyceae</taxon>
        <taxon>Nodosilineales</taxon>
        <taxon>Nodosilineaceae</taxon>
        <taxon>Halomicronema</taxon>
    </lineage>
</organism>
<feature type="binding site" evidence="7">
    <location>
        <position position="184"/>
    </location>
    <ligand>
        <name>S-adenosyl-L-methionine</name>
        <dbReference type="ChEBI" id="CHEBI:59789"/>
    </ligand>
</feature>
<evidence type="ECO:0000256" key="4">
    <source>
        <dbReference type="ARBA" id="ARBA00022691"/>
    </source>
</evidence>